<feature type="region of interest" description="Disordered" evidence="1">
    <location>
        <begin position="1"/>
        <end position="37"/>
    </location>
</feature>
<dbReference type="KEGG" id="vpn:A21D_00811"/>
<gene>
    <name evidence="2" type="ORF">A21D_00811</name>
</gene>
<evidence type="ECO:0000256" key="1">
    <source>
        <dbReference type="SAM" id="MobiDB-lite"/>
    </source>
</evidence>
<evidence type="ECO:0000313" key="2">
    <source>
        <dbReference type="EMBL" id="AUJ23923.1"/>
    </source>
</evidence>
<dbReference type="Proteomes" id="UP000234237">
    <property type="component" value="Chromosome"/>
</dbReference>
<accession>A0A2K9IYQ0</accession>
<reference evidence="3" key="1">
    <citation type="submission" date="2016-11" db="EMBL/GenBank/DDBJ databases">
        <title>Complete genome sequence of Virgibacillus pantothenticus 21D, a halophilic bacterium isolated from the deep hypersaline anoxic basin Discovery in the Mediterranean Sea.</title>
        <authorList>
            <person name="Zeaiter Z."/>
            <person name="Booth J.M."/>
            <person name="Prosdocimi E.M."/>
            <person name="Mapelli F."/>
            <person name="Fusi M."/>
            <person name="Daffonchio D."/>
            <person name="Borin S."/>
            <person name="Crotti E."/>
        </authorList>
    </citation>
    <scope>NUCLEOTIDE SEQUENCE [LARGE SCALE GENOMIC DNA]</scope>
    <source>
        <strain evidence="3">21D</strain>
    </source>
</reference>
<dbReference type="AlphaFoldDB" id="A0A2K9IYQ0"/>
<feature type="compositionally biased region" description="Polar residues" evidence="1">
    <location>
        <begin position="22"/>
        <end position="34"/>
    </location>
</feature>
<dbReference type="EMBL" id="CP018622">
    <property type="protein sequence ID" value="AUJ23923.1"/>
    <property type="molecule type" value="Genomic_DNA"/>
</dbReference>
<organism evidence="2 3">
    <name type="scientific">Virgibacillus dokdonensis</name>
    <dbReference type="NCBI Taxonomy" id="302167"/>
    <lineage>
        <taxon>Bacteria</taxon>
        <taxon>Bacillati</taxon>
        <taxon>Bacillota</taxon>
        <taxon>Bacilli</taxon>
        <taxon>Bacillales</taxon>
        <taxon>Bacillaceae</taxon>
        <taxon>Virgibacillus</taxon>
    </lineage>
</organism>
<proteinExistence type="predicted"/>
<protein>
    <submittedName>
        <fullName evidence="2">Uncharacterized protein</fullName>
    </submittedName>
</protein>
<sequence>MNQQNQRKAYLKERRRKGGSPIRQQIESHTNSGHQYKIGRNDLVPTIYCAGKWKFFLKHDHLFHLKSVKKQHRDKNLNTNING</sequence>
<name>A0A2K9IYQ0_9BACI</name>
<evidence type="ECO:0000313" key="3">
    <source>
        <dbReference type="Proteomes" id="UP000234237"/>
    </source>
</evidence>